<dbReference type="GO" id="GO:0005759">
    <property type="term" value="C:mitochondrial matrix"/>
    <property type="evidence" value="ECO:0007669"/>
    <property type="project" value="UniProtKB-SubCell"/>
</dbReference>
<evidence type="ECO:0000256" key="1">
    <source>
        <dbReference type="ARBA" id="ARBA00004305"/>
    </source>
</evidence>
<keyword evidence="6" id="KW-0007">Acetylation</keyword>
<evidence type="ECO:0000256" key="11">
    <source>
        <dbReference type="ARBA" id="ARBA00051293"/>
    </source>
</evidence>
<evidence type="ECO:0000256" key="8">
    <source>
        <dbReference type="ARBA" id="ARBA00023128"/>
    </source>
</evidence>
<dbReference type="AlphaFoldDB" id="A0A7J7JCP9"/>
<evidence type="ECO:0000256" key="3">
    <source>
        <dbReference type="ARBA" id="ARBA00011233"/>
    </source>
</evidence>
<proteinExistence type="predicted"/>
<evidence type="ECO:0000256" key="2">
    <source>
        <dbReference type="ARBA" id="ARBA00005005"/>
    </source>
</evidence>
<evidence type="ECO:0000256" key="6">
    <source>
        <dbReference type="ARBA" id="ARBA00022990"/>
    </source>
</evidence>
<dbReference type="CDD" id="cd06558">
    <property type="entry name" value="crotonase-like"/>
    <property type="match status" value="1"/>
</dbReference>
<dbReference type="OrthoDB" id="1696280at2759"/>
<dbReference type="Proteomes" id="UP000593567">
    <property type="component" value="Unassembled WGS sequence"/>
</dbReference>
<comment type="function">
    <text evidence="14">Key enzyme of fatty acid beta-oxidation. Able to isomerize both 3-cis (3Z) and 3-trans (3E) double bonds into the 2-trans (2E) form in a range of enoyl-CoA species, with a preference for (3Z)-enoyl-CoAs over (3E)-enoyl-CoAs. The catalytic efficiency of this enzyme is not affected by the fatty acyl chain length.</text>
</comment>
<evidence type="ECO:0000313" key="17">
    <source>
        <dbReference type="EMBL" id="KAF6023865.1"/>
    </source>
</evidence>
<dbReference type="FunFam" id="3.90.226.10:FF:000034">
    <property type="entry name" value="Enoyl-CoA delta isomerase 1"/>
    <property type="match status" value="1"/>
</dbReference>
<comment type="pathway">
    <text evidence="2">Lipid metabolism; fatty acid beta-oxidation.</text>
</comment>
<gene>
    <name evidence="17" type="ORF">EB796_017827</name>
</gene>
<dbReference type="InterPro" id="IPR029045">
    <property type="entry name" value="ClpP/crotonase-like_dom_sf"/>
</dbReference>
<accession>A0A7J7JCP9</accession>
<dbReference type="PANTHER" id="PTHR11941:SF45">
    <property type="entry name" value="ENOYL-COA DELTA ISOMERASE 1, MITOCHONDRIAL"/>
    <property type="match status" value="1"/>
</dbReference>
<evidence type="ECO:0000256" key="5">
    <source>
        <dbReference type="ARBA" id="ARBA00022946"/>
    </source>
</evidence>
<dbReference type="EMBL" id="VXIV02002656">
    <property type="protein sequence ID" value="KAF6023865.1"/>
    <property type="molecule type" value="Genomic_DNA"/>
</dbReference>
<keyword evidence="18" id="KW-1185">Reference proteome</keyword>
<keyword evidence="4" id="KW-0276">Fatty acid metabolism</keyword>
<dbReference type="Gene3D" id="3.90.226.10">
    <property type="entry name" value="2-enoyl-CoA Hydratase, Chain A, domain 1"/>
    <property type="match status" value="1"/>
</dbReference>
<dbReference type="PANTHER" id="PTHR11941">
    <property type="entry name" value="ENOYL-COA HYDRATASE-RELATED"/>
    <property type="match status" value="1"/>
</dbReference>
<evidence type="ECO:0000256" key="14">
    <source>
        <dbReference type="ARBA" id="ARBA00056147"/>
    </source>
</evidence>
<evidence type="ECO:0000256" key="7">
    <source>
        <dbReference type="ARBA" id="ARBA00023098"/>
    </source>
</evidence>
<dbReference type="Pfam" id="PF00378">
    <property type="entry name" value="ECH_1"/>
    <property type="match status" value="1"/>
</dbReference>
<evidence type="ECO:0000256" key="4">
    <source>
        <dbReference type="ARBA" id="ARBA00022832"/>
    </source>
</evidence>
<evidence type="ECO:0000256" key="13">
    <source>
        <dbReference type="ARBA" id="ARBA00052542"/>
    </source>
</evidence>
<protein>
    <recommendedName>
        <fullName evidence="15">Enoyl-CoA delta isomerase 1, mitochondrial</fullName>
    </recommendedName>
    <alternativeName>
        <fullName evidence="16">3,2-trans-enoyl-CoA isomerase</fullName>
    </alternativeName>
</protein>
<keyword evidence="5" id="KW-0809">Transit peptide</keyword>
<organism evidence="17 18">
    <name type="scientific">Bugula neritina</name>
    <name type="common">Brown bryozoan</name>
    <name type="synonym">Sertularia neritina</name>
    <dbReference type="NCBI Taxonomy" id="10212"/>
    <lineage>
        <taxon>Eukaryota</taxon>
        <taxon>Metazoa</taxon>
        <taxon>Spiralia</taxon>
        <taxon>Lophotrochozoa</taxon>
        <taxon>Bryozoa</taxon>
        <taxon>Gymnolaemata</taxon>
        <taxon>Cheilostomatida</taxon>
        <taxon>Flustrina</taxon>
        <taxon>Buguloidea</taxon>
        <taxon>Bugulidae</taxon>
        <taxon>Bugula</taxon>
    </lineage>
</organism>
<dbReference type="GO" id="GO:0006635">
    <property type="term" value="P:fatty acid beta-oxidation"/>
    <property type="evidence" value="ECO:0007669"/>
    <property type="project" value="TreeGrafter"/>
</dbReference>
<dbReference type="GO" id="GO:0004165">
    <property type="term" value="F:delta(3)-delta(2)-enoyl-CoA isomerase activity"/>
    <property type="evidence" value="ECO:0007669"/>
    <property type="project" value="UniProtKB-EC"/>
</dbReference>
<evidence type="ECO:0000256" key="16">
    <source>
        <dbReference type="ARBA" id="ARBA00083575"/>
    </source>
</evidence>
<comment type="subunit">
    <text evidence="3">Homotrimer.</text>
</comment>
<keyword evidence="8" id="KW-0496">Mitochondrion</keyword>
<comment type="caution">
    <text evidence="17">The sequence shown here is derived from an EMBL/GenBank/DDBJ whole genome shotgun (WGS) entry which is preliminary data.</text>
</comment>
<evidence type="ECO:0000256" key="15">
    <source>
        <dbReference type="ARBA" id="ARBA00068317"/>
    </source>
</evidence>
<comment type="catalytic activity">
    <reaction evidence="10">
        <text>(3Z)-decenoyl-CoA = (2E)-decenoyl-CoA</text>
        <dbReference type="Rhea" id="RHEA:77195"/>
        <dbReference type="ChEBI" id="CHEBI:61406"/>
        <dbReference type="ChEBI" id="CHEBI:195601"/>
    </reaction>
    <physiologicalReaction direction="left-to-right" evidence="10">
        <dbReference type="Rhea" id="RHEA:77196"/>
    </physiologicalReaction>
</comment>
<dbReference type="InterPro" id="IPR001753">
    <property type="entry name" value="Enoyl-CoA_hydra/iso"/>
</dbReference>
<dbReference type="SUPFAM" id="SSF52096">
    <property type="entry name" value="ClpP/crotonase"/>
    <property type="match status" value="1"/>
</dbReference>
<keyword evidence="7" id="KW-0443">Lipid metabolism</keyword>
<evidence type="ECO:0000256" key="10">
    <source>
        <dbReference type="ARBA" id="ARBA00050938"/>
    </source>
</evidence>
<evidence type="ECO:0000256" key="12">
    <source>
        <dbReference type="ARBA" id="ARBA00052376"/>
    </source>
</evidence>
<comment type="catalytic activity">
    <reaction evidence="11">
        <text>(2E)-tetradecenoyl-CoA = (3Z)-tetradecenoyl-CoA</text>
        <dbReference type="Rhea" id="RHEA:29847"/>
        <dbReference type="ChEBI" id="CHEBI:61405"/>
        <dbReference type="ChEBI" id="CHEBI:61968"/>
    </reaction>
    <physiologicalReaction direction="right-to-left" evidence="11">
        <dbReference type="Rhea" id="RHEA:29849"/>
    </physiologicalReaction>
</comment>
<reference evidence="17" key="1">
    <citation type="submission" date="2020-06" db="EMBL/GenBank/DDBJ databases">
        <title>Draft genome of Bugula neritina, a colonial animal packing powerful symbionts and potential medicines.</title>
        <authorList>
            <person name="Rayko M."/>
        </authorList>
    </citation>
    <scope>NUCLEOTIDE SEQUENCE [LARGE SCALE GENOMIC DNA]</scope>
    <source>
        <strain evidence="17">Kwan_BN1</strain>
    </source>
</reference>
<comment type="subcellular location">
    <subcellularLocation>
        <location evidence="1">Mitochondrion matrix</location>
    </subcellularLocation>
</comment>
<evidence type="ECO:0000256" key="9">
    <source>
        <dbReference type="ARBA" id="ARBA00023235"/>
    </source>
</evidence>
<sequence length="338" mass="37312">MSMASKSMLNAQALARSRLSYRCYNHLSKIHVGLGSTPYSTKNSKVTASHQAHSLLSPCKLLSQQKATARKFSQRSLGQDNLLDVSVDSSSGVATLKMQKPPVNSFSLEFLTSLCINLDKLHSDGCRGLVIGSSLPKIFSAGLEITEMYQPDEARLREFWRTLQEFWIKLYGSQMITIAAITGHSPAGGCLVSMCCDHRVMADGKLTIGLNETLLGIVAPRWFSDTLINTVGHREAERALQLGKLYSPQEAVAVGLVDQVVPLESVAATVESTMAQWLKIPSHARHLSKLQLRQPTLDRLLHTRQEDIDNFVSFITKESIQKSLGMYLAALKQRSKAK</sequence>
<dbReference type="Gene3D" id="6.10.250.170">
    <property type="match status" value="1"/>
</dbReference>
<evidence type="ECO:0000313" key="18">
    <source>
        <dbReference type="Proteomes" id="UP000593567"/>
    </source>
</evidence>
<comment type="catalytic activity">
    <reaction evidence="12">
        <text>(3Z)-dodecenoyl-CoA = (2E)-dodecenoyl-CoA</text>
        <dbReference type="Rhea" id="RHEA:23716"/>
        <dbReference type="ChEBI" id="CHEBI:57330"/>
        <dbReference type="ChEBI" id="CHEBI:58543"/>
        <dbReference type="EC" id="5.3.3.8"/>
    </reaction>
    <physiologicalReaction direction="left-to-right" evidence="12">
        <dbReference type="Rhea" id="RHEA:23717"/>
    </physiologicalReaction>
</comment>
<keyword evidence="9" id="KW-0413">Isomerase</keyword>
<comment type="catalytic activity">
    <reaction evidence="13">
        <text>(3Z)-octenoyl-CoA = (2E)-octenoyl-CoA</text>
        <dbReference type="Rhea" id="RHEA:46044"/>
        <dbReference type="ChEBI" id="CHEBI:62242"/>
        <dbReference type="ChEBI" id="CHEBI:85640"/>
    </reaction>
    <physiologicalReaction direction="left-to-right" evidence="13">
        <dbReference type="Rhea" id="RHEA:46045"/>
    </physiologicalReaction>
</comment>
<name>A0A7J7JCP9_BUGNE</name>